<feature type="transmembrane region" description="Helical" evidence="2">
    <location>
        <begin position="1294"/>
        <end position="1316"/>
    </location>
</feature>
<gene>
    <name evidence="3" type="ORF">HRG_03537</name>
</gene>
<dbReference type="EMBL" id="JAIZPD010000003">
    <property type="protein sequence ID" value="KAH0965521.1"/>
    <property type="molecule type" value="Genomic_DNA"/>
</dbReference>
<feature type="region of interest" description="Disordered" evidence="1">
    <location>
        <begin position="99"/>
        <end position="119"/>
    </location>
</feature>
<keyword evidence="2" id="KW-1133">Transmembrane helix</keyword>
<dbReference type="PANTHER" id="PTHR12526:SF630">
    <property type="entry name" value="GLYCOSYLTRANSFERASE"/>
    <property type="match status" value="1"/>
</dbReference>
<feature type="transmembrane region" description="Helical" evidence="2">
    <location>
        <begin position="1322"/>
        <end position="1340"/>
    </location>
</feature>
<evidence type="ECO:0000256" key="2">
    <source>
        <dbReference type="SAM" id="Phobius"/>
    </source>
</evidence>
<evidence type="ECO:0000313" key="4">
    <source>
        <dbReference type="Proteomes" id="UP000824596"/>
    </source>
</evidence>
<dbReference type="Gene3D" id="3.40.50.2000">
    <property type="entry name" value="Glycogen Phosphorylase B"/>
    <property type="match status" value="1"/>
</dbReference>
<dbReference type="SUPFAM" id="SSF53756">
    <property type="entry name" value="UDP-Glycosyltransferase/glycogen phosphorylase"/>
    <property type="match status" value="1"/>
</dbReference>
<feature type="transmembrane region" description="Helical" evidence="2">
    <location>
        <begin position="1352"/>
        <end position="1372"/>
    </location>
</feature>
<comment type="caution">
    <text evidence="3">The sequence shown here is derived from an EMBL/GenBank/DDBJ whole genome shotgun (WGS) entry which is preliminary data.</text>
</comment>
<dbReference type="PANTHER" id="PTHR12526">
    <property type="entry name" value="GLYCOSYLTRANSFERASE"/>
    <property type="match status" value="1"/>
</dbReference>
<evidence type="ECO:0000313" key="3">
    <source>
        <dbReference type="EMBL" id="KAH0965521.1"/>
    </source>
</evidence>
<proteinExistence type="predicted"/>
<dbReference type="GeneID" id="68352666"/>
<feature type="transmembrane region" description="Helical" evidence="2">
    <location>
        <begin position="980"/>
        <end position="1003"/>
    </location>
</feature>
<organism evidence="3 4">
    <name type="scientific">Hirsutella rhossiliensis</name>
    <dbReference type="NCBI Taxonomy" id="111463"/>
    <lineage>
        <taxon>Eukaryota</taxon>
        <taxon>Fungi</taxon>
        <taxon>Dikarya</taxon>
        <taxon>Ascomycota</taxon>
        <taxon>Pezizomycotina</taxon>
        <taxon>Sordariomycetes</taxon>
        <taxon>Hypocreomycetidae</taxon>
        <taxon>Hypocreales</taxon>
        <taxon>Ophiocordycipitaceae</taxon>
        <taxon>Hirsutella</taxon>
    </lineage>
</organism>
<feature type="transmembrane region" description="Helical" evidence="2">
    <location>
        <begin position="1038"/>
        <end position="1054"/>
    </location>
</feature>
<feature type="transmembrane region" description="Helical" evidence="2">
    <location>
        <begin position="869"/>
        <end position="892"/>
    </location>
</feature>
<keyword evidence="2" id="KW-0812">Transmembrane</keyword>
<dbReference type="Proteomes" id="UP000824596">
    <property type="component" value="Unassembled WGS sequence"/>
</dbReference>
<dbReference type="RefSeq" id="XP_044723034.1">
    <property type="nucleotide sequence ID" value="XM_044862008.1"/>
</dbReference>
<feature type="transmembrane region" description="Helical" evidence="2">
    <location>
        <begin position="42"/>
        <end position="64"/>
    </location>
</feature>
<protein>
    <submittedName>
        <fullName evidence="3">Glycosyl transferases group 1 domain-containing protein</fullName>
    </submittedName>
</protein>
<sequence length="2890" mass="323759">MTSFFQPDSFDPTIEECGSSTFDVYCNNIVPADRRFQSPYQVVNFVLGTAALALPLLLWLFLLLRSSRLKQLAGASRSSNKGGQFKDLDGHGTTAPLTCDTSTSLPYESDSDGSLQPHHEPYHLTVLPLDFSPPGADQDDVGARKSTRWTIGTVLPPKRPLACVNLDDLGPEALRDAQLERTTAVLVSMCVDGNLAGLALRASSSTKPKQVEKLLHRLSSSQVSALLLFHHDGSRILDSISLEHAAGIVVENAVILPDGQRRDYFQAKGLRDITAKCAKERETRPDFFLGFLELWRQRPHPSIVRRAVKLADHFGAVVEHASSDSGSDPQVPSVPASRTLSAFEYLKRPDVTKLQSCWTAEQRKTWIPDGKAAPPPMAPLEAKQLGSIIPGAPKLLRHEPLPLALSKLQSEKPAYCDPPEYVSFAPSRDDFWNTSRDGNTLSPYGCYSICSEPSHEDYVAIVETQQHLKELDMLHDVNSVASFKLLGSLRSLAALDGCGPLVQDLVNGLESQHIRVYRGLDTGFRLPDGDASFWGVSKTRDPDKRLCVDIFISQKAPDDAATVLHTWLAHHGLPRDLRYHSEALLETGTGSAAALSGLPMSIKAGIERATRAETLQLLQQIQVARLDGPLRKPMVELCRFLLVDQTSTTLRMRTYGRKLLDGSMTMRDALAVRLESLVRLGAHKLPPLENIMELYRLVDEAVRDALFYGDKEPLNAFTGALVQAFDIESSSPHSHVDVDTDLFALVFFGVLRRAAFEDVYNEATDRCPLFLQPDQAAVFSELWVLGSQCEGYFGILPRDLGEIIYDRYRLFLEGRVPNTGDRTNEIMTMYSSLESSPQTESVAKRNKWRATLGGQTTMFEKLDKWKTRFAEFGAMSIFCLPAILDVVMLTFIGRGMFMTAFMQPDHLRAAVYALLISLLLSAGIVGWVGSTGNYYLAHYAYDNMVHFHVQRLSGGFVLALAVAACGLVVFSLVYSVAVGFIFVAFLLGITTYLNLLGILATMHQQDSPMTSGRTVVWRNIPLLLLSPLISSFVNGHDIKIYLPIIYTFLLALIYQHRKLCHEWSCWMSNIPDFSDKDVLEWFVAKNESGPDSGETSQVRGKDAQDAFREAVSSYSRRTRDAVTSGLMVDALVGRVAKGMPYVGWLFKKAVPDGSLPPTFSSGWFTQLSDAKKQQQQLSRGLKEHNVFILFRMARYDIGQNLGLFLVALMDRWVSVIMGARLPHASLYTDSRARYGICFCILYFSFSVMILDVVLQKYWSLRFTSSKEPLADFYHAQTVAKDWERMRRRTLMSALAELFLKILAVFGATTLLLWVFVESSETMTLYYLYVLGYTCVIVFQFNRCFTTNVHAHIVIIFSSAIVGFVLGCVLHAVPATAGWLYSDVLSQNCAAVLAAFGTFAWAWRDFSTPSTTKLTRSAGKTNQDREIWAQPMLRADADAESKMPLFKSRKANGVTAMHEDGSLIAQRIGQLLHKSLAHQNAMAKEAPWSEELLDTAIAMWNARRVRVLAVDRESFSSSGLGDICSLSQIDGEVLVIKVGLFGKTELRSPSWHSLLATVSAEAVLYHVTRVDLMRSHAQAVQAEHFIHETTTVSKRIEVELASGDASDLKRVIRKSNPELMRHLCWNVDVESDWQSIPQSGREAIISRITGQPIVFSEELWEWTSQERIDIQTVDFHLYLSLNIFHNCTERYMSTVFFSDGDGPNTFEPAAELKPVRVHGRRGPGNVLQPLVRAFTAVPLSIVKWIAVISGGGANVERELWYSLRNVFCGRLILLPTLLVWKACRKLKDSLIYALLVYHRPTLVNIIRLAHKGERRKITGNAIVMDQARKSVTAFATSGEDEQAHMTVEAFDGLPQTLPQGKKPAFKARYDEHLRLTSREDGDGTMATYNYGARVWQRRPQSKEAVGDKYRTIGIYDCHGRIKHGILTLGDSSMLNFCYHYKATPKGNANILAADFMPVSKSGSSDLLSVFWGPPPKTGAGDYDWIPSDKVYRIVRVINGKRFVTEFEYRHRRDPVSTTILEGDNNHRTAVAEEPRLAFEQDFLLQKPKNLSFDWDDVLIHHRPLQVKRMRQYAGNGLSMASRWSPLHLWKRKVHLSVPTWRIRTELWNGWLNGGLDAATVCWMDELIIRGEPLLRKYWRARERGRFQDAKQALDDDINQIVSAIDIETDISELCLLPIRTADLYAMGLGRDATEVTNRPQDAYKDTQDRLSVIVNDIGCWPEAPGGVSNCRRDLVNGHSTIRNHVLAECANDFGIPRFQVEKNVQSLKLLPLWGLDGKTAYHGLMENMTQSQVDDKIRDTDMQRDVVGVFIPLLKDFVKGARTKSYSRADLVKYTNVFLSMSKYYEHKDYNQTWSSKVVEDAWAEAWLIPYHDENITDPSQHFDMQRPSMADFKDALGIYLAYFFIFSVNIPEECPRVFQSTHHGISSLFGMLLKYRRGVTFGIWDHAILWRESCLNISPAQCELSVPVQSMLLAGIRLASRLAYFHADIVVPCTSLFNPMWETEIGTDSGKLCSSNEFARKIDPIVNGISNMDSFMPVDKVRTDTPTAVMLSNVQFIKGIKTAILAADIIVNRYGFHDYKLLVYGAKDRQPSYALEMAKLIVKCNLSENVILAGFGKPKEVLKDAWLFVNSSISEGLPLAIGEAALAGVPIVATEVGATALVVTDPDDPAQRYGEVVAPNDPVALARAQLSLLSMVGPWARFTEDGETSGVGGLPEDISAEDVEWLSQRMYDRSDDRRRLGLLSREVVLHSFHGRRYLREHEQMYWIQWHMAKMRAEQALSAGTKNAYKFGSLPPLRYKEAELDEEEEVWEEAEDKAAVEADRETLVASPRASVDSESQSVRSVDLRTRLSRLVRPSFMNINSMDRSSGHVPYSLGGSTAASSFSNWAPG</sequence>
<keyword evidence="3" id="KW-0808">Transferase</keyword>
<feature type="transmembrane region" description="Helical" evidence="2">
    <location>
        <begin position="1233"/>
        <end position="1254"/>
    </location>
</feature>
<keyword evidence="2" id="KW-0472">Membrane</keyword>
<feature type="transmembrane region" description="Helical" evidence="2">
    <location>
        <begin position="956"/>
        <end position="974"/>
    </location>
</feature>
<name>A0A9P8SK32_9HYPO</name>
<feature type="transmembrane region" description="Helical" evidence="2">
    <location>
        <begin position="1201"/>
        <end position="1221"/>
    </location>
</feature>
<dbReference type="OrthoDB" id="2582433at2759"/>
<dbReference type="Pfam" id="PF13692">
    <property type="entry name" value="Glyco_trans_1_4"/>
    <property type="match status" value="1"/>
</dbReference>
<accession>A0A9P8SK32</accession>
<keyword evidence="4" id="KW-1185">Reference proteome</keyword>
<reference evidence="3" key="1">
    <citation type="submission" date="2021-09" db="EMBL/GenBank/DDBJ databases">
        <title>A high-quality genome of the endoparasitic fungus Hirsutella rhossiliensis with a comparison of Hirsutella genomes reveals transposable elements contributing to genome size variation.</title>
        <authorList>
            <person name="Lin R."/>
            <person name="Jiao Y."/>
            <person name="Sun X."/>
            <person name="Ling J."/>
            <person name="Xie B."/>
            <person name="Cheng X."/>
        </authorList>
    </citation>
    <scope>NUCLEOTIDE SEQUENCE</scope>
    <source>
        <strain evidence="3">HR02</strain>
    </source>
</reference>
<evidence type="ECO:0000256" key="1">
    <source>
        <dbReference type="SAM" id="MobiDB-lite"/>
    </source>
</evidence>
<feature type="transmembrane region" description="Helical" evidence="2">
    <location>
        <begin position="912"/>
        <end position="936"/>
    </location>
</feature>
<dbReference type="GO" id="GO:0016740">
    <property type="term" value="F:transferase activity"/>
    <property type="evidence" value="ECO:0007669"/>
    <property type="project" value="UniProtKB-KW"/>
</dbReference>